<dbReference type="EMBL" id="NBSH01000003">
    <property type="protein sequence ID" value="ORX39088.1"/>
    <property type="molecule type" value="Genomic_DNA"/>
</dbReference>
<dbReference type="InterPro" id="IPR013658">
    <property type="entry name" value="SGL"/>
</dbReference>
<organism evidence="5 6">
    <name type="scientific">Kockovaella imperatae</name>
    <dbReference type="NCBI Taxonomy" id="4999"/>
    <lineage>
        <taxon>Eukaryota</taxon>
        <taxon>Fungi</taxon>
        <taxon>Dikarya</taxon>
        <taxon>Basidiomycota</taxon>
        <taxon>Agaricomycotina</taxon>
        <taxon>Tremellomycetes</taxon>
        <taxon>Tremellales</taxon>
        <taxon>Cuniculitremaceae</taxon>
        <taxon>Kockovaella</taxon>
    </lineage>
</organism>
<dbReference type="PANTHER" id="PTHR10907:SF47">
    <property type="entry name" value="REGUCALCIN"/>
    <property type="match status" value="1"/>
</dbReference>
<keyword evidence="6" id="KW-1185">Reference proteome</keyword>
<comment type="similarity">
    <text evidence="1">Belongs to the SMP-30/CGR1 family.</text>
</comment>
<dbReference type="Proteomes" id="UP000193218">
    <property type="component" value="Unassembled WGS sequence"/>
</dbReference>
<dbReference type="PANTHER" id="PTHR10907">
    <property type="entry name" value="REGUCALCIN"/>
    <property type="match status" value="1"/>
</dbReference>
<feature type="active site" description="Proton donor/acceptor" evidence="2">
    <location>
        <position position="233"/>
    </location>
</feature>
<evidence type="ECO:0000256" key="2">
    <source>
        <dbReference type="PIRSR" id="PIRSR605511-1"/>
    </source>
</evidence>
<accession>A0A1Y1UM00</accession>
<evidence type="ECO:0000256" key="1">
    <source>
        <dbReference type="ARBA" id="ARBA00008853"/>
    </source>
</evidence>
<dbReference type="Pfam" id="PF08450">
    <property type="entry name" value="SGL"/>
    <property type="match status" value="1"/>
</dbReference>
<proteinExistence type="inferred from homology"/>
<feature type="binding site" evidence="3">
    <location>
        <position position="177"/>
    </location>
    <ligand>
        <name>a divalent metal cation</name>
        <dbReference type="ChEBI" id="CHEBI:60240"/>
    </ligand>
</feature>
<evidence type="ECO:0000313" key="6">
    <source>
        <dbReference type="Proteomes" id="UP000193218"/>
    </source>
</evidence>
<feature type="binding site" evidence="3">
    <location>
        <position position="233"/>
    </location>
    <ligand>
        <name>a divalent metal cation</name>
        <dbReference type="ChEBI" id="CHEBI:60240"/>
    </ligand>
</feature>
<evidence type="ECO:0000259" key="4">
    <source>
        <dbReference type="Pfam" id="PF08450"/>
    </source>
</evidence>
<sequence>MSDIPIFEAELVLECGNNLGEGVLWDAHAQVVRWIDIDEPAVHSYDPSTGAYSVDAYAESAHLSNIALVKSNPEELVATIQHDIVILPASKPTRQPSDVKPVVQKSLRTIAQPLSKPFSTQKEVRFNDGGCDPRGRLFAGSMNIGEAKDNRSGELLRIDPDGTRTQILEPGTVGTSNGIGWSPDGKLMYYIDSGEPEVSVFDYDLETGTPSNRRTFAGKPPAMDELGTRGVFDGLCVDGVGNVWVARWRERRIIGYTPEGKIFAYVKCPGALLTTIPCFGGENLDTMYIATARASRVGEKVEDYPASGHLFKMDFGPKSAIRKILGDNWKGADKHAFGI</sequence>
<dbReference type="GeneID" id="33556839"/>
<comment type="caution">
    <text evidence="5">The sequence shown here is derived from an EMBL/GenBank/DDBJ whole genome shotgun (WGS) entry which is preliminary data.</text>
</comment>
<comment type="cofactor">
    <cofactor evidence="3">
        <name>Zn(2+)</name>
        <dbReference type="ChEBI" id="CHEBI:29105"/>
    </cofactor>
    <text evidence="3">Binds 1 divalent metal cation per subunit.</text>
</comment>
<dbReference type="RefSeq" id="XP_021872951.1">
    <property type="nucleotide sequence ID" value="XM_022015031.1"/>
</dbReference>
<dbReference type="GO" id="GO:0004341">
    <property type="term" value="F:gluconolactonase activity"/>
    <property type="evidence" value="ECO:0007669"/>
    <property type="project" value="TreeGrafter"/>
</dbReference>
<dbReference type="SUPFAM" id="SSF63829">
    <property type="entry name" value="Calcium-dependent phosphotriesterase"/>
    <property type="match status" value="1"/>
</dbReference>
<dbReference type="GO" id="GO:0019853">
    <property type="term" value="P:L-ascorbic acid biosynthetic process"/>
    <property type="evidence" value="ECO:0007669"/>
    <property type="project" value="TreeGrafter"/>
</dbReference>
<name>A0A1Y1UM00_9TREE</name>
<feature type="domain" description="SMP-30/Gluconolactonase/LRE-like region" evidence="4">
    <location>
        <begin position="19"/>
        <end position="293"/>
    </location>
</feature>
<dbReference type="STRING" id="4999.A0A1Y1UM00"/>
<dbReference type="OrthoDB" id="423498at2759"/>
<evidence type="ECO:0000313" key="5">
    <source>
        <dbReference type="EMBL" id="ORX39088.1"/>
    </source>
</evidence>
<dbReference type="InterPro" id="IPR011042">
    <property type="entry name" value="6-blade_b-propeller_TolB-like"/>
</dbReference>
<keyword evidence="3" id="KW-0479">Metal-binding</keyword>
<protein>
    <recommendedName>
        <fullName evidence="4">SMP-30/Gluconolactonase/LRE-like region domain-containing protein</fullName>
    </recommendedName>
</protein>
<feature type="binding site" evidence="3">
    <location>
        <position position="127"/>
    </location>
    <ligand>
        <name>substrate</name>
    </ligand>
</feature>
<dbReference type="Gene3D" id="2.120.10.30">
    <property type="entry name" value="TolB, C-terminal domain"/>
    <property type="match status" value="1"/>
</dbReference>
<keyword evidence="3" id="KW-0862">Zinc</keyword>
<dbReference type="InterPro" id="IPR005511">
    <property type="entry name" value="SMP-30"/>
</dbReference>
<reference evidence="5 6" key="1">
    <citation type="submission" date="2017-03" db="EMBL/GenBank/DDBJ databases">
        <title>Widespread Adenine N6-methylation of Active Genes in Fungi.</title>
        <authorList>
            <consortium name="DOE Joint Genome Institute"/>
            <person name="Mondo S.J."/>
            <person name="Dannebaum R.O."/>
            <person name="Kuo R.C."/>
            <person name="Louie K.B."/>
            <person name="Bewick A.J."/>
            <person name="Labutti K."/>
            <person name="Haridas S."/>
            <person name="Kuo A."/>
            <person name="Salamov A."/>
            <person name="Ahrendt S.R."/>
            <person name="Lau R."/>
            <person name="Bowen B.P."/>
            <person name="Lipzen A."/>
            <person name="Sullivan W."/>
            <person name="Andreopoulos W.B."/>
            <person name="Clum A."/>
            <person name="Lindquist E."/>
            <person name="Daum C."/>
            <person name="Northen T.R."/>
            <person name="Ramamoorthy G."/>
            <person name="Schmitz R.J."/>
            <person name="Gryganskyi A."/>
            <person name="Culley D."/>
            <person name="Magnuson J."/>
            <person name="James T.Y."/>
            <person name="O'Malley M.A."/>
            <person name="Stajich J.E."/>
            <person name="Spatafora J.W."/>
            <person name="Visel A."/>
            <person name="Grigoriev I.V."/>
        </authorList>
    </citation>
    <scope>NUCLEOTIDE SEQUENCE [LARGE SCALE GENOMIC DNA]</scope>
    <source>
        <strain evidence="5 6">NRRL Y-17943</strain>
    </source>
</reference>
<dbReference type="PRINTS" id="PR01790">
    <property type="entry name" value="SMP30FAMILY"/>
</dbReference>
<feature type="binding site" evidence="3">
    <location>
        <position position="125"/>
    </location>
    <ligand>
        <name>substrate</name>
    </ligand>
</feature>
<gene>
    <name evidence="5" type="ORF">BD324DRAFT_618477</name>
</gene>
<feature type="binding site" evidence="3">
    <location>
        <position position="21"/>
    </location>
    <ligand>
        <name>a divalent metal cation</name>
        <dbReference type="ChEBI" id="CHEBI:60240"/>
    </ligand>
</feature>
<evidence type="ECO:0000256" key="3">
    <source>
        <dbReference type="PIRSR" id="PIRSR605511-2"/>
    </source>
</evidence>
<dbReference type="AlphaFoldDB" id="A0A1Y1UM00"/>
<dbReference type="GO" id="GO:0005509">
    <property type="term" value="F:calcium ion binding"/>
    <property type="evidence" value="ECO:0007669"/>
    <property type="project" value="TreeGrafter"/>
</dbReference>
<dbReference type="InParanoid" id="A0A1Y1UM00"/>